<organism evidence="8 9">
    <name type="scientific">Trinickia caryophylli</name>
    <name type="common">Paraburkholderia caryophylli</name>
    <dbReference type="NCBI Taxonomy" id="28094"/>
    <lineage>
        <taxon>Bacteria</taxon>
        <taxon>Pseudomonadati</taxon>
        <taxon>Pseudomonadota</taxon>
        <taxon>Betaproteobacteria</taxon>
        <taxon>Burkholderiales</taxon>
        <taxon>Burkholderiaceae</taxon>
        <taxon>Trinickia</taxon>
    </lineage>
</organism>
<evidence type="ECO:0000259" key="6">
    <source>
        <dbReference type="Pfam" id="PF00251"/>
    </source>
</evidence>
<accession>A0A1X7F9P7</accession>
<dbReference type="InterPro" id="IPR023296">
    <property type="entry name" value="Glyco_hydro_beta-prop_sf"/>
</dbReference>
<evidence type="ECO:0000313" key="8">
    <source>
        <dbReference type="EMBL" id="SMF48256.1"/>
    </source>
</evidence>
<feature type="domain" description="Glycosyl hydrolase family 32 N-terminal" evidence="6">
    <location>
        <begin position="55"/>
        <end position="369"/>
    </location>
</feature>
<evidence type="ECO:0000256" key="2">
    <source>
        <dbReference type="ARBA" id="ARBA00022801"/>
    </source>
</evidence>
<dbReference type="InterPro" id="IPR013189">
    <property type="entry name" value="Glyco_hydro_32_C"/>
</dbReference>
<dbReference type="CDD" id="cd18622">
    <property type="entry name" value="GH32_Inu-like"/>
    <property type="match status" value="1"/>
</dbReference>
<dbReference type="RefSeq" id="WP_085228391.1">
    <property type="nucleotide sequence ID" value="NZ_BSQD01000010.1"/>
</dbReference>
<dbReference type="Gene3D" id="2.115.10.20">
    <property type="entry name" value="Glycosyl hydrolase domain, family 43"/>
    <property type="match status" value="1"/>
</dbReference>
<dbReference type="PROSITE" id="PS51257">
    <property type="entry name" value="PROKAR_LIPOPROTEIN"/>
    <property type="match status" value="1"/>
</dbReference>
<keyword evidence="2 4" id="KW-0378">Hydrolase</keyword>
<sequence length="558" mass="60782">MTTKHPSSAFARELSALCTSSVAALAVSAVACLAPPATASAADGVDTPQWRPALHYSPQRNWMNDPNGLVYENGRYHLFYQHNPNDNFWGDMSWGHATSCDLVHWEEQPVAIRANEKEEVFSGSVVVDAHNTSGLGPAGSSPLVALYTSVYKPGSGHEPGVQAQSLAYSMDHGQTWHRYAHNPVLTLEPESRQFRDPKVTWYAPGGYWLMTAVVADAQVVKLYRSSDLIHWSFLSDFTLPDVPHRGALWEMPELLALPLDGNPHDVRWVMIVNVNPWSIAGGSGAMYFVGRFDGKTFKPDDVPPAGADPARYRWLDHGADFYAAGTFANTPGHAPVAIAWMSNWDYAARVPTAPWKGAMTVPRTLALRTIDGMPRLVSTIAEPFAASARDRPSIHLAPLGVSSGVRELPAATHATVQMLSLSIEPRDARRAGLIVRRSADGRVGTRIFYDTANKTLTVDRSASGLTAFAPTFSLEHIVHLPLEQGKLRLDIVVDKGSIEVFAGHGRVSVTDLIFPTDRDDRVAIFTEGGSAVFADIAVTNLERDARGLRKLARAPTAP</sequence>
<dbReference type="PROSITE" id="PS00609">
    <property type="entry name" value="GLYCOSYL_HYDROL_F32"/>
    <property type="match status" value="1"/>
</dbReference>
<dbReference type="PANTHER" id="PTHR42800:SF1">
    <property type="entry name" value="EXOINULINASE INUD (AFU_ORTHOLOGUE AFUA_5G00480)"/>
    <property type="match status" value="1"/>
</dbReference>
<dbReference type="OrthoDB" id="9801455at2"/>
<evidence type="ECO:0000256" key="1">
    <source>
        <dbReference type="ARBA" id="ARBA00009902"/>
    </source>
</evidence>
<evidence type="ECO:0000256" key="4">
    <source>
        <dbReference type="RuleBase" id="RU362110"/>
    </source>
</evidence>
<proteinExistence type="inferred from homology"/>
<feature type="chain" id="PRO_5013005011" evidence="5">
    <location>
        <begin position="42"/>
        <end position="558"/>
    </location>
</feature>
<dbReference type="EMBL" id="FXAH01000008">
    <property type="protein sequence ID" value="SMF48256.1"/>
    <property type="molecule type" value="Genomic_DNA"/>
</dbReference>
<dbReference type="Gene3D" id="2.60.120.560">
    <property type="entry name" value="Exo-inulinase, domain 1"/>
    <property type="match status" value="1"/>
</dbReference>
<evidence type="ECO:0000259" key="7">
    <source>
        <dbReference type="Pfam" id="PF08244"/>
    </source>
</evidence>
<dbReference type="GO" id="GO:0005737">
    <property type="term" value="C:cytoplasm"/>
    <property type="evidence" value="ECO:0007669"/>
    <property type="project" value="TreeGrafter"/>
</dbReference>
<dbReference type="InterPro" id="IPR001362">
    <property type="entry name" value="Glyco_hydro_32"/>
</dbReference>
<feature type="domain" description="Glycosyl hydrolase family 32 C-terminal" evidence="7">
    <location>
        <begin position="411"/>
        <end position="539"/>
    </location>
</feature>
<comment type="similarity">
    <text evidence="1 4">Belongs to the glycosyl hydrolase 32 family.</text>
</comment>
<dbReference type="Proteomes" id="UP000192911">
    <property type="component" value="Unassembled WGS sequence"/>
</dbReference>
<dbReference type="InterPro" id="IPR013320">
    <property type="entry name" value="ConA-like_dom_sf"/>
</dbReference>
<dbReference type="SUPFAM" id="SSF49899">
    <property type="entry name" value="Concanavalin A-like lectins/glucanases"/>
    <property type="match status" value="1"/>
</dbReference>
<evidence type="ECO:0000256" key="3">
    <source>
        <dbReference type="ARBA" id="ARBA00023295"/>
    </source>
</evidence>
<protein>
    <submittedName>
        <fullName evidence="8">Levanbiose-producing levanase</fullName>
    </submittedName>
</protein>
<dbReference type="Pfam" id="PF00251">
    <property type="entry name" value="Glyco_hydro_32N"/>
    <property type="match status" value="1"/>
</dbReference>
<dbReference type="InterPro" id="IPR018053">
    <property type="entry name" value="Glyco_hydro_32_AS"/>
</dbReference>
<dbReference type="InterPro" id="IPR013148">
    <property type="entry name" value="Glyco_hydro_32_N"/>
</dbReference>
<feature type="signal peptide" evidence="5">
    <location>
        <begin position="1"/>
        <end position="41"/>
    </location>
</feature>
<reference evidence="9" key="1">
    <citation type="submission" date="2017-04" db="EMBL/GenBank/DDBJ databases">
        <authorList>
            <person name="Varghese N."/>
            <person name="Submissions S."/>
        </authorList>
    </citation>
    <scope>NUCLEOTIDE SEQUENCE [LARGE SCALE GENOMIC DNA]</scope>
    <source>
        <strain evidence="9">Ballard 720</strain>
    </source>
</reference>
<dbReference type="PANTHER" id="PTHR42800">
    <property type="entry name" value="EXOINULINASE INUD (AFU_ORTHOLOGUE AFUA_5G00480)"/>
    <property type="match status" value="1"/>
</dbReference>
<dbReference type="GeneID" id="95550202"/>
<evidence type="ECO:0000256" key="5">
    <source>
        <dbReference type="SAM" id="SignalP"/>
    </source>
</evidence>
<dbReference type="SMART" id="SM00640">
    <property type="entry name" value="Glyco_32"/>
    <property type="match status" value="1"/>
</dbReference>
<keyword evidence="9" id="KW-1185">Reference proteome</keyword>
<dbReference type="GO" id="GO:0005987">
    <property type="term" value="P:sucrose catabolic process"/>
    <property type="evidence" value="ECO:0007669"/>
    <property type="project" value="TreeGrafter"/>
</dbReference>
<gene>
    <name evidence="8" type="ORF">SAMN06295900_10838</name>
</gene>
<name>A0A1X7F9P7_TRICW</name>
<keyword evidence="5" id="KW-0732">Signal</keyword>
<dbReference type="STRING" id="28094.SAMN06295900_10838"/>
<evidence type="ECO:0000313" key="9">
    <source>
        <dbReference type="Proteomes" id="UP000192911"/>
    </source>
</evidence>
<dbReference type="Pfam" id="PF08244">
    <property type="entry name" value="Glyco_hydro_32C"/>
    <property type="match status" value="1"/>
</dbReference>
<dbReference type="GO" id="GO:0004575">
    <property type="term" value="F:sucrose alpha-glucosidase activity"/>
    <property type="evidence" value="ECO:0007669"/>
    <property type="project" value="TreeGrafter"/>
</dbReference>
<dbReference type="AlphaFoldDB" id="A0A1X7F9P7"/>
<keyword evidence="3 4" id="KW-0326">Glycosidase</keyword>
<dbReference type="SUPFAM" id="SSF75005">
    <property type="entry name" value="Arabinanase/levansucrase/invertase"/>
    <property type="match status" value="1"/>
</dbReference>